<feature type="region of interest" description="Disordered" evidence="1">
    <location>
        <begin position="1"/>
        <end position="28"/>
    </location>
</feature>
<evidence type="ECO:0000313" key="2">
    <source>
        <dbReference type="EMBL" id="TNN56829.1"/>
    </source>
</evidence>
<protein>
    <submittedName>
        <fullName evidence="2">Uncharacterized protein</fullName>
    </submittedName>
</protein>
<evidence type="ECO:0000313" key="3">
    <source>
        <dbReference type="Proteomes" id="UP000314294"/>
    </source>
</evidence>
<gene>
    <name evidence="2" type="ORF">EYF80_032925</name>
</gene>
<name>A0A4Z2GTT1_9TELE</name>
<evidence type="ECO:0000256" key="1">
    <source>
        <dbReference type="SAM" id="MobiDB-lite"/>
    </source>
</evidence>
<proteinExistence type="predicted"/>
<organism evidence="2 3">
    <name type="scientific">Liparis tanakae</name>
    <name type="common">Tanaka's snailfish</name>
    <dbReference type="NCBI Taxonomy" id="230148"/>
    <lineage>
        <taxon>Eukaryota</taxon>
        <taxon>Metazoa</taxon>
        <taxon>Chordata</taxon>
        <taxon>Craniata</taxon>
        <taxon>Vertebrata</taxon>
        <taxon>Euteleostomi</taxon>
        <taxon>Actinopterygii</taxon>
        <taxon>Neopterygii</taxon>
        <taxon>Teleostei</taxon>
        <taxon>Neoteleostei</taxon>
        <taxon>Acanthomorphata</taxon>
        <taxon>Eupercaria</taxon>
        <taxon>Perciformes</taxon>
        <taxon>Cottioidei</taxon>
        <taxon>Cottales</taxon>
        <taxon>Liparidae</taxon>
        <taxon>Liparis</taxon>
    </lineage>
</organism>
<dbReference type="AlphaFoldDB" id="A0A4Z2GTT1"/>
<comment type="caution">
    <text evidence="2">The sequence shown here is derived from an EMBL/GenBank/DDBJ whole genome shotgun (WGS) entry which is preliminary data.</text>
</comment>
<keyword evidence="3" id="KW-1185">Reference proteome</keyword>
<dbReference type="EMBL" id="SRLO01000419">
    <property type="protein sequence ID" value="TNN56829.1"/>
    <property type="molecule type" value="Genomic_DNA"/>
</dbReference>
<feature type="region of interest" description="Disordered" evidence="1">
    <location>
        <begin position="192"/>
        <end position="220"/>
    </location>
</feature>
<accession>A0A4Z2GTT1</accession>
<dbReference type="Proteomes" id="UP000314294">
    <property type="component" value="Unassembled WGS sequence"/>
</dbReference>
<reference evidence="2 3" key="1">
    <citation type="submission" date="2019-03" db="EMBL/GenBank/DDBJ databases">
        <title>First draft genome of Liparis tanakae, snailfish: a comprehensive survey of snailfish specific genes.</title>
        <authorList>
            <person name="Kim W."/>
            <person name="Song I."/>
            <person name="Jeong J.-H."/>
            <person name="Kim D."/>
            <person name="Kim S."/>
            <person name="Ryu S."/>
            <person name="Song J.Y."/>
            <person name="Lee S.K."/>
        </authorList>
    </citation>
    <scope>NUCLEOTIDE SEQUENCE [LARGE SCALE GENOMIC DNA]</scope>
    <source>
        <tissue evidence="2">Muscle</tissue>
    </source>
</reference>
<sequence>MCEEEEEAHVDPSCQRGGAGEEAEHPGGVGLLQQPALLRGEPTVVVGQAVGHRAAQHGAQGAAPTGPQLLEEQRTLLLTQPQELPEEEEEEEHALGAGLSLIVLLHHEVQLQAQARQATHLQKKHTFCLLVQEELKTNSRTTVLDSSGTFSCTSDMYGRMNRQSFLLHSSSRRTRISATRVFPPLVGRDSFTLVGSPKKGPRSGPPGLTASRARRATPISSETTASFSAALRETLEGAAALQSIVLFIWSATLLLGLLVPSSVLLSGSLRGVEVFPPPRGRSLSAASSISSLSCCWLAGKSSKGSSSRRSRMESVRTSSGVCLRLRAVKSVWAACSASSSPASRELSSRRLS</sequence>